<evidence type="ECO:0000313" key="2">
    <source>
        <dbReference type="EMBL" id="CAK83432.1"/>
    </source>
</evidence>
<dbReference type="HOGENOM" id="CLU_1762339_0_0_1"/>
<feature type="compositionally biased region" description="Basic and acidic residues" evidence="1">
    <location>
        <begin position="19"/>
        <end position="35"/>
    </location>
</feature>
<feature type="region of interest" description="Disordered" evidence="1">
    <location>
        <begin position="1"/>
        <end position="60"/>
    </location>
</feature>
<organism evidence="2 3">
    <name type="scientific">Paramecium tetraurelia</name>
    <dbReference type="NCBI Taxonomy" id="5888"/>
    <lineage>
        <taxon>Eukaryota</taxon>
        <taxon>Sar</taxon>
        <taxon>Alveolata</taxon>
        <taxon>Ciliophora</taxon>
        <taxon>Intramacronucleata</taxon>
        <taxon>Oligohymenophorea</taxon>
        <taxon>Peniculida</taxon>
        <taxon>Parameciidae</taxon>
        <taxon>Paramecium</taxon>
    </lineage>
</organism>
<dbReference type="AlphaFoldDB" id="A0DK65"/>
<protein>
    <submittedName>
        <fullName evidence="2">Uncharacterized protein</fullName>
    </submittedName>
</protein>
<dbReference type="InParanoid" id="A0DK65"/>
<dbReference type="GeneID" id="5036614"/>
<name>A0DK65_PARTE</name>
<keyword evidence="3" id="KW-1185">Reference proteome</keyword>
<dbReference type="EMBL" id="CT868474">
    <property type="protein sequence ID" value="CAK83432.1"/>
    <property type="molecule type" value="Genomic_DNA"/>
</dbReference>
<dbReference type="Proteomes" id="UP000000600">
    <property type="component" value="Unassembled WGS sequence"/>
</dbReference>
<evidence type="ECO:0000313" key="3">
    <source>
        <dbReference type="Proteomes" id="UP000000600"/>
    </source>
</evidence>
<dbReference type="KEGG" id="ptm:GSPATT00017761001"/>
<evidence type="ECO:0000256" key="1">
    <source>
        <dbReference type="SAM" id="MobiDB-lite"/>
    </source>
</evidence>
<gene>
    <name evidence="2" type="ORF">GSPATT00017761001</name>
</gene>
<dbReference type="RefSeq" id="XP_001450829.1">
    <property type="nucleotide sequence ID" value="XM_001450792.1"/>
</dbReference>
<accession>A0DK65</accession>
<feature type="compositionally biased region" description="Polar residues" evidence="1">
    <location>
        <begin position="1"/>
        <end position="10"/>
    </location>
</feature>
<proteinExistence type="predicted"/>
<reference evidence="2 3" key="1">
    <citation type="journal article" date="2006" name="Nature">
        <title>Global trends of whole-genome duplications revealed by the ciliate Paramecium tetraurelia.</title>
        <authorList>
            <consortium name="Genoscope"/>
            <person name="Aury J.-M."/>
            <person name="Jaillon O."/>
            <person name="Duret L."/>
            <person name="Noel B."/>
            <person name="Jubin C."/>
            <person name="Porcel B.M."/>
            <person name="Segurens B."/>
            <person name="Daubin V."/>
            <person name="Anthouard V."/>
            <person name="Aiach N."/>
            <person name="Arnaiz O."/>
            <person name="Billaut A."/>
            <person name="Beisson J."/>
            <person name="Blanc I."/>
            <person name="Bouhouche K."/>
            <person name="Camara F."/>
            <person name="Duharcourt S."/>
            <person name="Guigo R."/>
            <person name="Gogendeau D."/>
            <person name="Katinka M."/>
            <person name="Keller A.-M."/>
            <person name="Kissmehl R."/>
            <person name="Klotz C."/>
            <person name="Koll F."/>
            <person name="Le Moue A."/>
            <person name="Lepere C."/>
            <person name="Malinsky S."/>
            <person name="Nowacki M."/>
            <person name="Nowak J.K."/>
            <person name="Plattner H."/>
            <person name="Poulain J."/>
            <person name="Ruiz F."/>
            <person name="Serrano V."/>
            <person name="Zagulski M."/>
            <person name="Dessen P."/>
            <person name="Betermier M."/>
            <person name="Weissenbach J."/>
            <person name="Scarpelli C."/>
            <person name="Schachter V."/>
            <person name="Sperling L."/>
            <person name="Meyer E."/>
            <person name="Cohen J."/>
            <person name="Wincker P."/>
        </authorList>
    </citation>
    <scope>NUCLEOTIDE SEQUENCE [LARGE SCALE GENOMIC DNA]</scope>
    <source>
        <strain evidence="2 3">Stock d4-2</strain>
    </source>
</reference>
<sequence>MLSQSSSRNLLENPIGPVLRHDSNPYKSYEKDRSPSRLSIESEQQLKRNNSDGIKMSVHEMGEKKKTINFNIARRKSTRPQQVRVLQIKVKQAQIRLGKKIRRVVNLKNHATELAHLKVCKYTTNEILHFVSTQQVPSKLRKLHAIQG</sequence>